<dbReference type="GO" id="GO:0004671">
    <property type="term" value="F:protein C-terminal S-isoprenylcysteine carboxyl O-methyltransferase activity"/>
    <property type="evidence" value="ECO:0007669"/>
    <property type="project" value="InterPro"/>
</dbReference>
<dbReference type="KEGG" id="mana:MAMMFC1_02804"/>
<keyword evidence="6" id="KW-0489">Methyltransferase</keyword>
<evidence type="ECO:0000256" key="5">
    <source>
        <dbReference type="SAM" id="Phobius"/>
    </source>
</evidence>
<dbReference type="AlphaFoldDB" id="A0A348AM21"/>
<evidence type="ECO:0000256" key="1">
    <source>
        <dbReference type="ARBA" id="ARBA00004141"/>
    </source>
</evidence>
<gene>
    <name evidence="6" type="ORF">MAMMFC1_02804</name>
</gene>
<evidence type="ECO:0000256" key="2">
    <source>
        <dbReference type="ARBA" id="ARBA00022692"/>
    </source>
</evidence>
<name>A0A348AM21_9FIRM</name>
<keyword evidence="2 5" id="KW-0812">Transmembrane</keyword>
<protein>
    <submittedName>
        <fullName evidence="6">Isoprenylcysteine carboxyl methyltransferase (ICMT) family protein</fullName>
    </submittedName>
</protein>
<keyword evidence="3 5" id="KW-1133">Transmembrane helix</keyword>
<dbReference type="GO" id="GO:0032259">
    <property type="term" value="P:methylation"/>
    <property type="evidence" value="ECO:0007669"/>
    <property type="project" value="UniProtKB-KW"/>
</dbReference>
<comment type="subcellular location">
    <subcellularLocation>
        <location evidence="1">Membrane</location>
        <topology evidence="1">Multi-pass membrane protein</topology>
    </subcellularLocation>
</comment>
<sequence length="170" mass="19584">MVSEGIWILAVFIMLERLIELVIARRNQMLALAAGAKEYGAKHYPLFFLLHSGWLLGWIVEGHIRGRLSELWYLWFGAYLLAQGLRYWCITSLGTHWNTRILVIPNGKNIRHGPYRYLKHPNYLAVAIELISVPMIFEAVITALFATLANAFLLLRIRIPTEEKALKLLK</sequence>
<proteinExistence type="predicted"/>
<dbReference type="Proteomes" id="UP000276437">
    <property type="component" value="Chromosome"/>
</dbReference>
<evidence type="ECO:0000256" key="4">
    <source>
        <dbReference type="ARBA" id="ARBA00023136"/>
    </source>
</evidence>
<dbReference type="Pfam" id="PF04140">
    <property type="entry name" value="ICMT"/>
    <property type="match status" value="1"/>
</dbReference>
<dbReference type="RefSeq" id="WP_126309058.1">
    <property type="nucleotide sequence ID" value="NZ_AP018449.1"/>
</dbReference>
<organism evidence="6 7">
    <name type="scientific">Methylomusa anaerophila</name>
    <dbReference type="NCBI Taxonomy" id="1930071"/>
    <lineage>
        <taxon>Bacteria</taxon>
        <taxon>Bacillati</taxon>
        <taxon>Bacillota</taxon>
        <taxon>Negativicutes</taxon>
        <taxon>Selenomonadales</taxon>
        <taxon>Sporomusaceae</taxon>
        <taxon>Methylomusa</taxon>
    </lineage>
</organism>
<dbReference type="EMBL" id="AP018449">
    <property type="protein sequence ID" value="BBB92119.1"/>
    <property type="molecule type" value="Genomic_DNA"/>
</dbReference>
<accession>A0A348AM21</accession>
<keyword evidence="7" id="KW-1185">Reference proteome</keyword>
<keyword evidence="6" id="KW-0808">Transferase</keyword>
<dbReference type="Gene3D" id="1.20.120.1630">
    <property type="match status" value="1"/>
</dbReference>
<feature type="transmembrane region" description="Helical" evidence="5">
    <location>
        <begin position="123"/>
        <end position="146"/>
    </location>
</feature>
<feature type="transmembrane region" description="Helical" evidence="5">
    <location>
        <begin position="72"/>
        <end position="90"/>
    </location>
</feature>
<evidence type="ECO:0000256" key="3">
    <source>
        <dbReference type="ARBA" id="ARBA00022989"/>
    </source>
</evidence>
<dbReference type="GO" id="GO:0016020">
    <property type="term" value="C:membrane"/>
    <property type="evidence" value="ECO:0007669"/>
    <property type="project" value="UniProtKB-SubCell"/>
</dbReference>
<feature type="transmembrane region" description="Helical" evidence="5">
    <location>
        <begin position="6"/>
        <end position="23"/>
    </location>
</feature>
<evidence type="ECO:0000313" key="6">
    <source>
        <dbReference type="EMBL" id="BBB92119.1"/>
    </source>
</evidence>
<dbReference type="OrthoDB" id="7203053at2"/>
<dbReference type="InterPro" id="IPR007269">
    <property type="entry name" value="ICMT_MeTrfase"/>
</dbReference>
<evidence type="ECO:0000313" key="7">
    <source>
        <dbReference type="Proteomes" id="UP000276437"/>
    </source>
</evidence>
<reference evidence="6 7" key="1">
    <citation type="journal article" date="2018" name="Int. J. Syst. Evol. Microbiol.">
        <title>Methylomusa anaerophila gen. nov., sp. nov., an anaerobic methanol-utilizing bacterium isolated from a microbial fuel cell.</title>
        <authorList>
            <person name="Amano N."/>
            <person name="Yamamuro A."/>
            <person name="Miyahara M."/>
            <person name="Kouzuma A."/>
            <person name="Abe T."/>
            <person name="Watanabe K."/>
        </authorList>
    </citation>
    <scope>NUCLEOTIDE SEQUENCE [LARGE SCALE GENOMIC DNA]</scope>
    <source>
        <strain evidence="6 7">MMFC1</strain>
    </source>
</reference>
<feature type="transmembrane region" description="Helical" evidence="5">
    <location>
        <begin position="44"/>
        <end position="60"/>
    </location>
</feature>
<keyword evidence="4 5" id="KW-0472">Membrane</keyword>